<evidence type="ECO:0000313" key="8">
    <source>
        <dbReference type="EMBL" id="RGQ86994.1"/>
    </source>
</evidence>
<name>A0A412CHZ4_9FIRM</name>
<dbReference type="InterPro" id="IPR013762">
    <property type="entry name" value="Integrase-like_cat_sf"/>
</dbReference>
<keyword evidence="3 5" id="KW-0238">DNA-binding</keyword>
<dbReference type="InterPro" id="IPR010998">
    <property type="entry name" value="Integrase_recombinase_N"/>
</dbReference>
<dbReference type="Proteomes" id="UP000286147">
    <property type="component" value="Unassembled WGS sequence"/>
</dbReference>
<dbReference type="PANTHER" id="PTHR30629">
    <property type="entry name" value="PROPHAGE INTEGRASE"/>
    <property type="match status" value="1"/>
</dbReference>
<feature type="domain" description="Core-binding (CB)" evidence="7">
    <location>
        <begin position="63"/>
        <end position="145"/>
    </location>
</feature>
<evidence type="ECO:0000259" key="6">
    <source>
        <dbReference type="PROSITE" id="PS51898"/>
    </source>
</evidence>
<dbReference type="InterPro" id="IPR044068">
    <property type="entry name" value="CB"/>
</dbReference>
<comment type="similarity">
    <text evidence="1">Belongs to the 'phage' integrase family.</text>
</comment>
<dbReference type="GO" id="GO:0006310">
    <property type="term" value="P:DNA recombination"/>
    <property type="evidence" value="ECO:0007669"/>
    <property type="project" value="UniProtKB-KW"/>
</dbReference>
<dbReference type="Gene3D" id="1.10.443.10">
    <property type="entry name" value="Intergrase catalytic core"/>
    <property type="match status" value="1"/>
</dbReference>
<dbReference type="SUPFAM" id="SSF56349">
    <property type="entry name" value="DNA breaking-rejoining enzymes"/>
    <property type="match status" value="1"/>
</dbReference>
<feature type="domain" description="Tyr recombinase" evidence="6">
    <location>
        <begin position="167"/>
        <end position="337"/>
    </location>
</feature>
<gene>
    <name evidence="8" type="ORF">DWY77_00055</name>
</gene>
<dbReference type="PANTHER" id="PTHR30629:SF2">
    <property type="entry name" value="PROPHAGE INTEGRASE INTS-RELATED"/>
    <property type="match status" value="1"/>
</dbReference>
<keyword evidence="2" id="KW-0229">DNA integration</keyword>
<dbReference type="InterPro" id="IPR002104">
    <property type="entry name" value="Integrase_catalytic"/>
</dbReference>
<dbReference type="AlphaFoldDB" id="A0A412CHZ4"/>
<protein>
    <submittedName>
        <fullName evidence="8">Recombinase XerC</fullName>
    </submittedName>
</protein>
<dbReference type="InterPro" id="IPR011010">
    <property type="entry name" value="DNA_brk_join_enz"/>
</dbReference>
<organism evidence="8 9">
    <name type="scientific">Megamonas rupellensis</name>
    <dbReference type="NCBI Taxonomy" id="491921"/>
    <lineage>
        <taxon>Bacteria</taxon>
        <taxon>Bacillati</taxon>
        <taxon>Bacillota</taxon>
        <taxon>Negativicutes</taxon>
        <taxon>Selenomonadales</taxon>
        <taxon>Selenomonadaceae</taxon>
        <taxon>Megamonas</taxon>
    </lineage>
</organism>
<dbReference type="Pfam" id="PF02899">
    <property type="entry name" value="Phage_int_SAM_1"/>
    <property type="match status" value="1"/>
</dbReference>
<evidence type="ECO:0000313" key="9">
    <source>
        <dbReference type="Proteomes" id="UP000286147"/>
    </source>
</evidence>
<accession>A0A412CHZ4</accession>
<evidence type="ECO:0000259" key="7">
    <source>
        <dbReference type="PROSITE" id="PS51900"/>
    </source>
</evidence>
<dbReference type="GO" id="GO:0015074">
    <property type="term" value="P:DNA integration"/>
    <property type="evidence" value="ECO:0007669"/>
    <property type="project" value="UniProtKB-KW"/>
</dbReference>
<evidence type="ECO:0000256" key="5">
    <source>
        <dbReference type="PROSITE-ProRule" id="PRU01248"/>
    </source>
</evidence>
<evidence type="ECO:0000256" key="2">
    <source>
        <dbReference type="ARBA" id="ARBA00022908"/>
    </source>
</evidence>
<reference evidence="8 9" key="1">
    <citation type="submission" date="2018-08" db="EMBL/GenBank/DDBJ databases">
        <title>A genome reference for cultivated species of the human gut microbiota.</title>
        <authorList>
            <person name="Zou Y."/>
            <person name="Xue W."/>
            <person name="Luo G."/>
        </authorList>
    </citation>
    <scope>NUCLEOTIDE SEQUENCE [LARGE SCALE GENOMIC DNA]</scope>
    <source>
        <strain evidence="8 9">AF27-12</strain>
    </source>
</reference>
<dbReference type="PROSITE" id="PS51900">
    <property type="entry name" value="CB"/>
    <property type="match status" value="1"/>
</dbReference>
<proteinExistence type="inferred from homology"/>
<dbReference type="PROSITE" id="PS51898">
    <property type="entry name" value="TYR_RECOMBINASE"/>
    <property type="match status" value="1"/>
</dbReference>
<keyword evidence="4" id="KW-0233">DNA recombination</keyword>
<dbReference type="Gene3D" id="1.10.150.130">
    <property type="match status" value="1"/>
</dbReference>
<evidence type="ECO:0000256" key="1">
    <source>
        <dbReference type="ARBA" id="ARBA00008857"/>
    </source>
</evidence>
<evidence type="ECO:0000256" key="3">
    <source>
        <dbReference type="ARBA" id="ARBA00023125"/>
    </source>
</evidence>
<dbReference type="GO" id="GO:0003677">
    <property type="term" value="F:DNA binding"/>
    <property type="evidence" value="ECO:0007669"/>
    <property type="project" value="UniProtKB-UniRule"/>
</dbReference>
<sequence>MRKPNGYGSIKKLSGNRRRPFVFVITKDGKQKAMGYFCSQVEAEIYAADFNKKNHKFLHGHETTFSELFYRWLPFYIDKHQPSKSTINSYNNSYKHCLPLHEMPLKKIKYYHLQDIIDTVKRKGLSYSTCKKIRSTLSLMFKYALMMEYVDKNYVMLLNLGKNKQKRPHKPFTRQKINKLWSNLQQIEGVDTILILIYTGMRIGELLELTKDNVYMRQKYIKITKSKTKSGLRIIPIHEKIFPLIQIRMQTPGKYLICRHDEKPYNYSIYCTLWDKIMLALNAKYTPHDCRHTCATLMDNAEVNYNAKRKILGHACSDVTNGVYTHKDIRQLRKAINKIK</sequence>
<dbReference type="Pfam" id="PF00589">
    <property type="entry name" value="Phage_integrase"/>
    <property type="match status" value="1"/>
</dbReference>
<dbReference type="InterPro" id="IPR004107">
    <property type="entry name" value="Integrase_SAM-like_N"/>
</dbReference>
<dbReference type="InterPro" id="IPR050808">
    <property type="entry name" value="Phage_Integrase"/>
</dbReference>
<evidence type="ECO:0000256" key="4">
    <source>
        <dbReference type="ARBA" id="ARBA00023172"/>
    </source>
</evidence>
<dbReference type="EMBL" id="QRTP01000001">
    <property type="protein sequence ID" value="RGQ86994.1"/>
    <property type="molecule type" value="Genomic_DNA"/>
</dbReference>
<comment type="caution">
    <text evidence="8">The sequence shown here is derived from an EMBL/GenBank/DDBJ whole genome shotgun (WGS) entry which is preliminary data.</text>
</comment>